<dbReference type="Pfam" id="PF00583">
    <property type="entry name" value="Acetyltransf_1"/>
    <property type="match status" value="1"/>
</dbReference>
<feature type="transmembrane region" description="Helical" evidence="1">
    <location>
        <begin position="166"/>
        <end position="186"/>
    </location>
</feature>
<dbReference type="RefSeq" id="WP_317057615.1">
    <property type="nucleotide sequence ID" value="NZ_CP146606.1"/>
</dbReference>
<evidence type="ECO:0000256" key="1">
    <source>
        <dbReference type="SAM" id="Phobius"/>
    </source>
</evidence>
<sequence>MEDLAFILEGCRATFERHKETFPLMLSDEAFEAFYAPMVTSAVKNRGAKIHASAGCAQVATLNGQFAGYAMLVPSSYGSGFEVFDIHVLESFRKQGFGKSLLNWCKARSRQAGAHSLDATVWNLDDTREKFFEKSGFAKVNSRWRAGKLEMPSLFNRPRVVGKWGFLWDPPLLWGAIILLIILLVAT</sequence>
<keyword evidence="1" id="KW-0472">Membrane</keyword>
<feature type="domain" description="N-acetyltransferase" evidence="2">
    <location>
        <begin position="1"/>
        <end position="156"/>
    </location>
</feature>
<dbReference type="InterPro" id="IPR016181">
    <property type="entry name" value="Acyl_CoA_acyltransferase"/>
</dbReference>
<reference evidence="3 4" key="1">
    <citation type="submission" date="2024-02" db="EMBL/GenBank/DDBJ databases">
        <title>Roseovarius strain W115 nov., isolated from a marine algae.</title>
        <authorList>
            <person name="Lee M.W."/>
            <person name="Lee J.K."/>
            <person name="Kim J.M."/>
            <person name="Choi D.G."/>
            <person name="Baek J.H."/>
            <person name="Bayburt H."/>
            <person name="Jung J.J."/>
            <person name="Han D.M."/>
            <person name="Jeon C.O."/>
        </authorList>
    </citation>
    <scope>NUCLEOTIDE SEQUENCE [LARGE SCALE GENOMIC DNA]</scope>
    <source>
        <strain evidence="3 4">W115</strain>
    </source>
</reference>
<dbReference type="InterPro" id="IPR000182">
    <property type="entry name" value="GNAT_dom"/>
</dbReference>
<evidence type="ECO:0000313" key="3">
    <source>
        <dbReference type="EMBL" id="WYK17546.1"/>
    </source>
</evidence>
<dbReference type="EMBL" id="CP146606">
    <property type="protein sequence ID" value="WYK17546.1"/>
    <property type="molecule type" value="Genomic_DNA"/>
</dbReference>
<dbReference type="PROSITE" id="PS51186">
    <property type="entry name" value="GNAT"/>
    <property type="match status" value="1"/>
</dbReference>
<name>A0ABZ2TD16_9RHOB</name>
<organism evidence="3 4">
    <name type="scientific">Roseovarius rhodophyticola</name>
    <dbReference type="NCBI Taxonomy" id="3080827"/>
    <lineage>
        <taxon>Bacteria</taxon>
        <taxon>Pseudomonadati</taxon>
        <taxon>Pseudomonadota</taxon>
        <taxon>Alphaproteobacteria</taxon>
        <taxon>Rhodobacterales</taxon>
        <taxon>Roseobacteraceae</taxon>
        <taxon>Roseovarius</taxon>
    </lineage>
</organism>
<gene>
    <name evidence="3" type="ORF">RZS32_014185</name>
</gene>
<evidence type="ECO:0000259" key="2">
    <source>
        <dbReference type="PROSITE" id="PS51186"/>
    </source>
</evidence>
<keyword evidence="1" id="KW-0812">Transmembrane</keyword>
<dbReference type="SUPFAM" id="SSF55729">
    <property type="entry name" value="Acyl-CoA N-acyltransferases (Nat)"/>
    <property type="match status" value="1"/>
</dbReference>
<evidence type="ECO:0000313" key="4">
    <source>
        <dbReference type="Proteomes" id="UP001281305"/>
    </source>
</evidence>
<dbReference type="CDD" id="cd04301">
    <property type="entry name" value="NAT_SF"/>
    <property type="match status" value="1"/>
</dbReference>
<proteinExistence type="predicted"/>
<dbReference type="Gene3D" id="3.40.630.30">
    <property type="match status" value="1"/>
</dbReference>
<keyword evidence="4" id="KW-1185">Reference proteome</keyword>
<protein>
    <submittedName>
        <fullName evidence="3">GNAT family N-acetyltransferase</fullName>
    </submittedName>
</protein>
<accession>A0ABZ2TD16</accession>
<dbReference type="Proteomes" id="UP001281305">
    <property type="component" value="Chromosome"/>
</dbReference>
<keyword evidence="1" id="KW-1133">Transmembrane helix</keyword>